<keyword evidence="2" id="KW-1185">Reference proteome</keyword>
<reference evidence="1 2" key="1">
    <citation type="journal article" date="2022" name="Allergy">
        <title>Genome assembly and annotation of Periplaneta americana reveal a comprehensive cockroach allergen profile.</title>
        <authorList>
            <person name="Wang L."/>
            <person name="Xiong Q."/>
            <person name="Saelim N."/>
            <person name="Wang L."/>
            <person name="Nong W."/>
            <person name="Wan A.T."/>
            <person name="Shi M."/>
            <person name="Liu X."/>
            <person name="Cao Q."/>
            <person name="Hui J.H.L."/>
            <person name="Sookrung N."/>
            <person name="Leung T.F."/>
            <person name="Tungtrongchitr A."/>
            <person name="Tsui S.K.W."/>
        </authorList>
    </citation>
    <scope>NUCLEOTIDE SEQUENCE [LARGE SCALE GENOMIC DNA]</scope>
    <source>
        <strain evidence="1">PWHHKU_190912</strain>
    </source>
</reference>
<accession>A0ABQ8SFT7</accession>
<comment type="caution">
    <text evidence="1">The sequence shown here is derived from an EMBL/GenBank/DDBJ whole genome shotgun (WGS) entry which is preliminary data.</text>
</comment>
<protein>
    <submittedName>
        <fullName evidence="1">Uncharacterized protein</fullName>
    </submittedName>
</protein>
<organism evidence="1 2">
    <name type="scientific">Periplaneta americana</name>
    <name type="common">American cockroach</name>
    <name type="synonym">Blatta americana</name>
    <dbReference type="NCBI Taxonomy" id="6978"/>
    <lineage>
        <taxon>Eukaryota</taxon>
        <taxon>Metazoa</taxon>
        <taxon>Ecdysozoa</taxon>
        <taxon>Arthropoda</taxon>
        <taxon>Hexapoda</taxon>
        <taxon>Insecta</taxon>
        <taxon>Pterygota</taxon>
        <taxon>Neoptera</taxon>
        <taxon>Polyneoptera</taxon>
        <taxon>Dictyoptera</taxon>
        <taxon>Blattodea</taxon>
        <taxon>Blattoidea</taxon>
        <taxon>Blattidae</taxon>
        <taxon>Blattinae</taxon>
        <taxon>Periplaneta</taxon>
    </lineage>
</organism>
<gene>
    <name evidence="1" type="ORF">ANN_21193</name>
</gene>
<name>A0ABQ8SFT7_PERAM</name>
<evidence type="ECO:0000313" key="1">
    <source>
        <dbReference type="EMBL" id="KAJ4432570.1"/>
    </source>
</evidence>
<proteinExistence type="predicted"/>
<evidence type="ECO:0000313" key="2">
    <source>
        <dbReference type="Proteomes" id="UP001148838"/>
    </source>
</evidence>
<dbReference type="Proteomes" id="UP001148838">
    <property type="component" value="Unassembled WGS sequence"/>
</dbReference>
<dbReference type="EMBL" id="JAJSOF020000029">
    <property type="protein sequence ID" value="KAJ4432570.1"/>
    <property type="molecule type" value="Genomic_DNA"/>
</dbReference>
<sequence length="198" mass="22416">MKQRVVTTNHIVVPWVENHELPVCTEVPKQIYAQEVHRCERQVLEYSQAEEYKQLISNDPKGRSQVASGLKISPAILQHLSYQSIFQEIFHLAIVAQGATQTGDSLVCVVRYEAFPGIYAGAPDRLHLQVYHDTTSSGSLSRPETIENFMKLKLMNTKFKKLNQIYCPNQDLNPGTDRFTDWGANRNSIAVDILSNAE</sequence>